<protein>
    <submittedName>
        <fullName evidence="2">Uncharacterized protein</fullName>
    </submittedName>
</protein>
<feature type="region of interest" description="Disordered" evidence="1">
    <location>
        <begin position="62"/>
        <end position="167"/>
    </location>
</feature>
<evidence type="ECO:0000313" key="2">
    <source>
        <dbReference type="EMBL" id="KAH9383733.1"/>
    </source>
</evidence>
<sequence>MALRYTCDTYIADNARALARTKKRNASSKQRVKRETRLFAYFNASGTNLSPKKQHGLDETLVAPTALGNTGETEREGPNIREEVIRAPHSHPGRDRAKGSLGEPACTPAFDDASSFPRSEEDAPIKRFTTRHEQLGAHSWRKVSRGQDEAAAREPIESLKISSKTTS</sequence>
<dbReference type="AlphaFoldDB" id="A0A9J6HAF3"/>
<organism evidence="2 3">
    <name type="scientific">Haemaphysalis longicornis</name>
    <name type="common">Bush tick</name>
    <dbReference type="NCBI Taxonomy" id="44386"/>
    <lineage>
        <taxon>Eukaryota</taxon>
        <taxon>Metazoa</taxon>
        <taxon>Ecdysozoa</taxon>
        <taxon>Arthropoda</taxon>
        <taxon>Chelicerata</taxon>
        <taxon>Arachnida</taxon>
        <taxon>Acari</taxon>
        <taxon>Parasitiformes</taxon>
        <taxon>Ixodida</taxon>
        <taxon>Ixodoidea</taxon>
        <taxon>Ixodidae</taxon>
        <taxon>Haemaphysalinae</taxon>
        <taxon>Haemaphysalis</taxon>
    </lineage>
</organism>
<dbReference type="EMBL" id="JABSTR010001244">
    <property type="protein sequence ID" value="KAH9383733.1"/>
    <property type="molecule type" value="Genomic_DNA"/>
</dbReference>
<keyword evidence="3" id="KW-1185">Reference proteome</keyword>
<reference evidence="2 3" key="1">
    <citation type="journal article" date="2020" name="Cell">
        <title>Large-Scale Comparative Analyses of Tick Genomes Elucidate Their Genetic Diversity and Vector Capacities.</title>
        <authorList>
            <consortium name="Tick Genome and Microbiome Consortium (TIGMIC)"/>
            <person name="Jia N."/>
            <person name="Wang J."/>
            <person name="Shi W."/>
            <person name="Du L."/>
            <person name="Sun Y."/>
            <person name="Zhan W."/>
            <person name="Jiang J.F."/>
            <person name="Wang Q."/>
            <person name="Zhang B."/>
            <person name="Ji P."/>
            <person name="Bell-Sakyi L."/>
            <person name="Cui X.M."/>
            <person name="Yuan T.T."/>
            <person name="Jiang B.G."/>
            <person name="Yang W.F."/>
            <person name="Lam T.T."/>
            <person name="Chang Q.C."/>
            <person name="Ding S.J."/>
            <person name="Wang X.J."/>
            <person name="Zhu J.G."/>
            <person name="Ruan X.D."/>
            <person name="Zhao L."/>
            <person name="Wei J.T."/>
            <person name="Ye R.Z."/>
            <person name="Que T.C."/>
            <person name="Du C.H."/>
            <person name="Zhou Y.H."/>
            <person name="Cheng J.X."/>
            <person name="Dai P.F."/>
            <person name="Guo W.B."/>
            <person name="Han X.H."/>
            <person name="Huang E.J."/>
            <person name="Li L.F."/>
            <person name="Wei W."/>
            <person name="Gao Y.C."/>
            <person name="Liu J.Z."/>
            <person name="Shao H.Z."/>
            <person name="Wang X."/>
            <person name="Wang C.C."/>
            <person name="Yang T.C."/>
            <person name="Huo Q.B."/>
            <person name="Li W."/>
            <person name="Chen H.Y."/>
            <person name="Chen S.E."/>
            <person name="Zhou L.G."/>
            <person name="Ni X.B."/>
            <person name="Tian J.H."/>
            <person name="Sheng Y."/>
            <person name="Liu T."/>
            <person name="Pan Y.S."/>
            <person name="Xia L.Y."/>
            <person name="Li J."/>
            <person name="Zhao F."/>
            <person name="Cao W.C."/>
        </authorList>
    </citation>
    <scope>NUCLEOTIDE SEQUENCE [LARGE SCALE GENOMIC DNA]</scope>
    <source>
        <strain evidence="2">HaeL-2018</strain>
    </source>
</reference>
<evidence type="ECO:0000313" key="3">
    <source>
        <dbReference type="Proteomes" id="UP000821853"/>
    </source>
</evidence>
<dbReference type="VEuPathDB" id="VectorBase:HLOH_059256"/>
<name>A0A9J6HAF3_HAELO</name>
<feature type="compositionally biased region" description="Basic and acidic residues" evidence="1">
    <location>
        <begin position="118"/>
        <end position="135"/>
    </location>
</feature>
<feature type="compositionally biased region" description="Basic and acidic residues" evidence="1">
    <location>
        <begin position="145"/>
        <end position="157"/>
    </location>
</feature>
<dbReference type="Proteomes" id="UP000821853">
    <property type="component" value="Unassembled WGS sequence"/>
</dbReference>
<evidence type="ECO:0000256" key="1">
    <source>
        <dbReference type="SAM" id="MobiDB-lite"/>
    </source>
</evidence>
<comment type="caution">
    <text evidence="2">The sequence shown here is derived from an EMBL/GenBank/DDBJ whole genome shotgun (WGS) entry which is preliminary data.</text>
</comment>
<gene>
    <name evidence="2" type="ORF">HPB48_025499</name>
</gene>
<accession>A0A9J6HAF3</accession>
<feature type="compositionally biased region" description="Basic and acidic residues" evidence="1">
    <location>
        <begin position="72"/>
        <end position="98"/>
    </location>
</feature>
<proteinExistence type="predicted"/>